<gene>
    <name evidence="1" type="ORF">A5742_09945</name>
</gene>
<name>A0ABD6QFG4_MYCFO</name>
<evidence type="ECO:0000313" key="1">
    <source>
        <dbReference type="EMBL" id="OMC37259.1"/>
    </source>
</evidence>
<sequence length="102" mass="11456">MRLAEAYTEATRRLMEIADHLSKNPDDPDWITAALRDTLAVLEHLGGLEPSQQVRAQLHRLFTDLKAKGTITPDKIREIAQACGHIAQNNAQMGAQWNTLWP</sequence>
<evidence type="ECO:0008006" key="3">
    <source>
        <dbReference type="Google" id="ProtNLM"/>
    </source>
</evidence>
<dbReference type="EMBL" id="MBER01000142">
    <property type="protein sequence ID" value="OMC37259.1"/>
    <property type="molecule type" value="Genomic_DNA"/>
</dbReference>
<comment type="caution">
    <text evidence="1">The sequence shown here is derived from an EMBL/GenBank/DDBJ whole genome shotgun (WGS) entry which is preliminary data.</text>
</comment>
<dbReference type="Proteomes" id="UP000187001">
    <property type="component" value="Unassembled WGS sequence"/>
</dbReference>
<accession>A0ABD6QFG4</accession>
<protein>
    <recommendedName>
        <fullName evidence="3">Flagellar protein FliT</fullName>
    </recommendedName>
</protein>
<dbReference type="AlphaFoldDB" id="A0ABD6QFG4"/>
<reference evidence="1 2" key="1">
    <citation type="submission" date="2016-07" db="EMBL/GenBank/DDBJ databases">
        <authorList>
            <person name="Sutton G."/>
            <person name="Brinkac L."/>
            <person name="Sanka R."/>
            <person name="Adams M."/>
            <person name="Lau E."/>
            <person name="Kumar A."/>
            <person name="Macaden R."/>
        </authorList>
    </citation>
    <scope>NUCLEOTIDE SEQUENCE [LARGE SCALE GENOMIC DNA]</scope>
    <source>
        <strain evidence="1 2">GA-0871</strain>
    </source>
</reference>
<proteinExistence type="predicted"/>
<organism evidence="1 2">
    <name type="scientific">Mycolicibacterium fortuitum</name>
    <name type="common">Mycobacterium fortuitum</name>
    <dbReference type="NCBI Taxonomy" id="1766"/>
    <lineage>
        <taxon>Bacteria</taxon>
        <taxon>Bacillati</taxon>
        <taxon>Actinomycetota</taxon>
        <taxon>Actinomycetes</taxon>
        <taxon>Mycobacteriales</taxon>
        <taxon>Mycobacteriaceae</taxon>
        <taxon>Mycolicibacterium</taxon>
    </lineage>
</organism>
<evidence type="ECO:0000313" key="2">
    <source>
        <dbReference type="Proteomes" id="UP000187001"/>
    </source>
</evidence>